<keyword evidence="2" id="KW-1185">Reference proteome</keyword>
<evidence type="ECO:0000313" key="2">
    <source>
        <dbReference type="Proteomes" id="UP000283077"/>
    </source>
</evidence>
<protein>
    <submittedName>
        <fullName evidence="1">Uncharacterized protein</fullName>
    </submittedName>
</protein>
<reference evidence="1 2" key="1">
    <citation type="submission" date="2019-01" db="EMBL/GenBank/DDBJ databases">
        <authorList>
            <person name="Chen W.-M."/>
        </authorList>
    </citation>
    <scope>NUCLEOTIDE SEQUENCE [LARGE SCALE GENOMIC DNA]</scope>
    <source>
        <strain evidence="1 2">KYPC3</strain>
    </source>
</reference>
<name>A0A437QJ36_9GAMM</name>
<organism evidence="1 2">
    <name type="scientific">Rheinheimera riviphila</name>
    <dbReference type="NCBI Taxonomy" id="1834037"/>
    <lineage>
        <taxon>Bacteria</taxon>
        <taxon>Pseudomonadati</taxon>
        <taxon>Pseudomonadota</taxon>
        <taxon>Gammaproteobacteria</taxon>
        <taxon>Chromatiales</taxon>
        <taxon>Chromatiaceae</taxon>
        <taxon>Rheinheimera</taxon>
    </lineage>
</organism>
<evidence type="ECO:0000313" key="1">
    <source>
        <dbReference type="EMBL" id="RVU34474.1"/>
    </source>
</evidence>
<dbReference type="Pfam" id="PF18950">
    <property type="entry name" value="DUF5694"/>
    <property type="match status" value="1"/>
</dbReference>
<dbReference type="InterPro" id="IPR043749">
    <property type="entry name" value="DUF5694"/>
</dbReference>
<dbReference type="AlphaFoldDB" id="A0A437QJ36"/>
<accession>A0A437QJ36</accession>
<gene>
    <name evidence="1" type="ORF">EOE67_15560</name>
</gene>
<dbReference type="OrthoDB" id="69432at2"/>
<comment type="caution">
    <text evidence="1">The sequence shown here is derived from an EMBL/GenBank/DDBJ whole genome shotgun (WGS) entry which is preliminary data.</text>
</comment>
<sequence>MVLTLPIFTQAQTNINLTTLDNAMTGPRTQVLVLGTVHLSELPAGFDAKALDPLLDQLAGFKPEIITIEALSGEECDLALRHPVKYGSDYCAATTLAKTATGLDVPAAMAAVDAMLKTLPTKPTPAQRRQLAALFLAANDRASAYVQWLQLASAEQRAGDGLTETLVTMLGEISQRNNENYLIAARLAARLGLQRVFATDNHTGDNIAYTDKDAFGREVMAAWGAGRGAFDQRETQVQALTKAADLLPLYRYINESAHLQVLAEVNVSAALRATSTTGYPQIWVSGWDIRNLRMVANIAETFREQPGARVLSVVGVSHKPWFDQWLGQLQGVDVVGVEAVLE</sequence>
<dbReference type="EMBL" id="SACS01000018">
    <property type="protein sequence ID" value="RVU34474.1"/>
    <property type="molecule type" value="Genomic_DNA"/>
</dbReference>
<dbReference type="Proteomes" id="UP000283077">
    <property type="component" value="Unassembled WGS sequence"/>
</dbReference>
<proteinExistence type="predicted"/>